<evidence type="ECO:0000313" key="1">
    <source>
        <dbReference type="EMBL" id="PZT47396.1"/>
    </source>
</evidence>
<gene>
    <name evidence="1" type="ORF">B6S12_09360</name>
</gene>
<reference evidence="1 2" key="1">
    <citation type="submission" date="2017-03" db="EMBL/GenBank/DDBJ databases">
        <title>Genomic and clinical evidence uncovers the enterohepatic species Helicobacter valdiviensis as a potential human intestinal pathogen.</title>
        <authorList>
            <person name="Fresia P."/>
            <person name="Jara R."/>
            <person name="Sierra R."/>
            <person name="Ferres I."/>
            <person name="Greif G."/>
            <person name="Iraola G."/>
            <person name="Collado L."/>
        </authorList>
    </citation>
    <scope>NUCLEOTIDE SEQUENCE [LARGE SCALE GENOMIC DNA]</scope>
    <source>
        <strain evidence="1 2">WBE14</strain>
    </source>
</reference>
<organism evidence="1 2">
    <name type="scientific">Helicobacter valdiviensis</name>
    <dbReference type="NCBI Taxonomy" id="1458358"/>
    <lineage>
        <taxon>Bacteria</taxon>
        <taxon>Pseudomonadati</taxon>
        <taxon>Campylobacterota</taxon>
        <taxon>Epsilonproteobacteria</taxon>
        <taxon>Campylobacterales</taxon>
        <taxon>Helicobacteraceae</taxon>
        <taxon>Helicobacter</taxon>
    </lineage>
</organism>
<proteinExistence type="predicted"/>
<dbReference type="AlphaFoldDB" id="A0A2W6NJ59"/>
<accession>A0A2W6NJ59</accession>
<dbReference type="EMBL" id="NBIU01000037">
    <property type="protein sequence ID" value="PZT47396.1"/>
    <property type="molecule type" value="Genomic_DNA"/>
</dbReference>
<evidence type="ECO:0000313" key="2">
    <source>
        <dbReference type="Proteomes" id="UP000249746"/>
    </source>
</evidence>
<comment type="caution">
    <text evidence="1">The sequence shown here is derived from an EMBL/GenBank/DDBJ whole genome shotgun (WGS) entry which is preliminary data.</text>
</comment>
<name>A0A2W6NJ59_9HELI</name>
<protein>
    <submittedName>
        <fullName evidence="1">Uncharacterized protein</fullName>
    </submittedName>
</protein>
<keyword evidence="2" id="KW-1185">Reference proteome</keyword>
<sequence length="64" mass="7315">MYFLNLKKFKKLNTLKNTLNSFNSFYNNLNTTSNNKVLLSFNTFNISKTSFITNPLLVRGGGAF</sequence>
<dbReference type="Proteomes" id="UP000249746">
    <property type="component" value="Unassembled WGS sequence"/>
</dbReference>